<dbReference type="InterPro" id="IPR002401">
    <property type="entry name" value="Cyt_P450_E_grp-I"/>
</dbReference>
<dbReference type="Proteomes" id="UP000011648">
    <property type="component" value="Unassembled WGS sequence"/>
</dbReference>
<dbReference type="InterPro" id="IPR036396">
    <property type="entry name" value="Cyt_P450_sf"/>
</dbReference>
<dbReference type="InterPro" id="IPR017972">
    <property type="entry name" value="Cyt_P450_CS"/>
</dbReference>
<proteinExistence type="inferred from homology"/>
<evidence type="ECO:0000256" key="1">
    <source>
        <dbReference type="ARBA" id="ARBA00001971"/>
    </source>
</evidence>
<dbReference type="GO" id="GO:0004497">
    <property type="term" value="F:monooxygenase activity"/>
    <property type="evidence" value="ECO:0007669"/>
    <property type="project" value="UniProtKB-KW"/>
</dbReference>
<feature type="compositionally biased region" description="Acidic residues" evidence="4">
    <location>
        <begin position="1"/>
        <end position="18"/>
    </location>
</feature>
<feature type="region of interest" description="Disordered" evidence="4">
    <location>
        <begin position="1"/>
        <end position="50"/>
    </location>
</feature>
<comment type="cofactor">
    <cofactor evidence="1">
        <name>heme</name>
        <dbReference type="ChEBI" id="CHEBI:30413"/>
    </cofactor>
</comment>
<dbReference type="PATRIC" id="fig|1230458.4.peg.3343"/>
<dbReference type="GO" id="GO:0020037">
    <property type="term" value="F:heme binding"/>
    <property type="evidence" value="ECO:0007669"/>
    <property type="project" value="InterPro"/>
</dbReference>
<comment type="caution">
    <text evidence="5">The sequence shown here is derived from an EMBL/GenBank/DDBJ whole genome shotgun (WGS) entry which is preliminary data.</text>
</comment>
<name>L9ZPN5_9EURY</name>
<dbReference type="InterPro" id="IPR050121">
    <property type="entry name" value="Cytochrome_P450_monoxygenase"/>
</dbReference>
<keyword evidence="3" id="KW-0479">Metal-binding</keyword>
<dbReference type="STRING" id="1230458.C484_16484"/>
<keyword evidence="3" id="KW-0503">Monooxygenase</keyword>
<dbReference type="Pfam" id="PF00067">
    <property type="entry name" value="p450"/>
    <property type="match status" value="1"/>
</dbReference>
<accession>L9ZPN5</accession>
<evidence type="ECO:0000256" key="2">
    <source>
        <dbReference type="ARBA" id="ARBA00010617"/>
    </source>
</evidence>
<protein>
    <submittedName>
        <fullName evidence="5">Cytochrome P450</fullName>
    </submittedName>
</protein>
<reference evidence="5 6" key="1">
    <citation type="journal article" date="2014" name="PLoS Genet.">
        <title>Phylogenetically driven sequencing of extremely halophilic archaea reveals strategies for static and dynamic osmo-response.</title>
        <authorList>
            <person name="Becker E.A."/>
            <person name="Seitzer P.M."/>
            <person name="Tritt A."/>
            <person name="Larsen D."/>
            <person name="Krusor M."/>
            <person name="Yao A.I."/>
            <person name="Wu D."/>
            <person name="Madern D."/>
            <person name="Eisen J.A."/>
            <person name="Darling A.E."/>
            <person name="Facciotti M.T."/>
        </authorList>
    </citation>
    <scope>NUCLEOTIDE SEQUENCE [LARGE SCALE GENOMIC DNA]</scope>
    <source>
        <strain evidence="5 6">DSM 12281</strain>
    </source>
</reference>
<keyword evidence="3" id="KW-0560">Oxidoreductase</keyword>
<dbReference type="GO" id="GO:0016705">
    <property type="term" value="F:oxidoreductase activity, acting on paired donors, with incorporation or reduction of molecular oxygen"/>
    <property type="evidence" value="ECO:0007669"/>
    <property type="project" value="InterPro"/>
</dbReference>
<organism evidence="5 6">
    <name type="scientific">Natrialba taiwanensis DSM 12281</name>
    <dbReference type="NCBI Taxonomy" id="1230458"/>
    <lineage>
        <taxon>Archaea</taxon>
        <taxon>Methanobacteriati</taxon>
        <taxon>Methanobacteriota</taxon>
        <taxon>Stenosarchaea group</taxon>
        <taxon>Halobacteria</taxon>
        <taxon>Halobacteriales</taxon>
        <taxon>Natrialbaceae</taxon>
        <taxon>Natrialba</taxon>
    </lineage>
</organism>
<comment type="similarity">
    <text evidence="2 3">Belongs to the cytochrome P450 family.</text>
</comment>
<evidence type="ECO:0000256" key="3">
    <source>
        <dbReference type="RuleBase" id="RU000461"/>
    </source>
</evidence>
<keyword evidence="6" id="KW-1185">Reference proteome</keyword>
<dbReference type="AlphaFoldDB" id="L9ZPN5"/>
<keyword evidence="3" id="KW-0349">Heme</keyword>
<dbReference type="PRINTS" id="PR00385">
    <property type="entry name" value="P450"/>
</dbReference>
<feature type="compositionally biased region" description="Polar residues" evidence="4">
    <location>
        <begin position="19"/>
        <end position="38"/>
    </location>
</feature>
<dbReference type="GO" id="GO:0005506">
    <property type="term" value="F:iron ion binding"/>
    <property type="evidence" value="ECO:0007669"/>
    <property type="project" value="InterPro"/>
</dbReference>
<dbReference type="EMBL" id="AOIL01000052">
    <property type="protein sequence ID" value="ELY88026.1"/>
    <property type="molecule type" value="Genomic_DNA"/>
</dbReference>
<dbReference type="RefSeq" id="WP_006826946.1">
    <property type="nucleotide sequence ID" value="NZ_AOIL01000052.1"/>
</dbReference>
<dbReference type="PANTHER" id="PTHR24305">
    <property type="entry name" value="CYTOCHROME P450"/>
    <property type="match status" value="1"/>
</dbReference>
<sequence length="478" mass="53193">MFESETDPCTDTELDSATETDTHSPQADAVNSSGSDLSTADRPPGPRGLPLIGSTLSIARDPFSFVESAREYGDIASYRAYGTEFALVFDPHVVETVLVSRSDEFRKGEFETAFGELVAPEGIAFTEGKRWRRQRQLLQSSFTPDHVRAAADEIVAEANAFVDDWDDGERVALRDTMSTYTLRILMRTLFDLPLEDDRATIVRRAANAVNTYASPKRLALGSILPSWLPDRVEREYEDAMTDLETLTTELVETRRSADSTGEDLLSILARAVYPDGSRLSPETVRDQLVTFLFAGHETTATTLAIACWLLADNPQVHAELERELAAVCGDRKPDAGDLASLDYTEAVLREAMRLYPPITGIYREPLTDTALAGFRISSGTTLQLSVYGIHRDDRWWADPEAFCPERWLVDADRPEYAYFPFGGGPRHCLGMRFAMVELQLALASIMRRVEFECVTPTLEPSLGVTLDPGSVETRVRKR</sequence>
<dbReference type="PANTHER" id="PTHR24305:SF166">
    <property type="entry name" value="CYTOCHROME P450 12A4, MITOCHONDRIAL-RELATED"/>
    <property type="match status" value="1"/>
</dbReference>
<dbReference type="Gene3D" id="1.10.630.10">
    <property type="entry name" value="Cytochrome P450"/>
    <property type="match status" value="1"/>
</dbReference>
<keyword evidence="3" id="KW-0408">Iron</keyword>
<gene>
    <name evidence="5" type="ORF">C484_16484</name>
</gene>
<dbReference type="PRINTS" id="PR00463">
    <property type="entry name" value="EP450I"/>
</dbReference>
<dbReference type="SUPFAM" id="SSF48264">
    <property type="entry name" value="Cytochrome P450"/>
    <property type="match status" value="1"/>
</dbReference>
<evidence type="ECO:0000313" key="5">
    <source>
        <dbReference type="EMBL" id="ELY88026.1"/>
    </source>
</evidence>
<evidence type="ECO:0000313" key="6">
    <source>
        <dbReference type="Proteomes" id="UP000011648"/>
    </source>
</evidence>
<dbReference type="PROSITE" id="PS00086">
    <property type="entry name" value="CYTOCHROME_P450"/>
    <property type="match status" value="1"/>
</dbReference>
<dbReference type="InterPro" id="IPR001128">
    <property type="entry name" value="Cyt_P450"/>
</dbReference>
<evidence type="ECO:0000256" key="4">
    <source>
        <dbReference type="SAM" id="MobiDB-lite"/>
    </source>
</evidence>
<dbReference type="OrthoDB" id="9881at2157"/>